<proteinExistence type="predicted"/>
<gene>
    <name evidence="1" type="ORF">JMJ55_22190</name>
</gene>
<evidence type="ECO:0000313" key="1">
    <source>
        <dbReference type="EMBL" id="MBL6458050.1"/>
    </source>
</evidence>
<name>A0ABS1V8Q8_9PROT</name>
<evidence type="ECO:0008006" key="3">
    <source>
        <dbReference type="Google" id="ProtNLM"/>
    </source>
</evidence>
<keyword evidence="2" id="KW-1185">Reference proteome</keyword>
<accession>A0ABS1V8Q8</accession>
<organism evidence="1 2">
    <name type="scientific">Belnapia mucosa</name>
    <dbReference type="NCBI Taxonomy" id="2804532"/>
    <lineage>
        <taxon>Bacteria</taxon>
        <taxon>Pseudomonadati</taxon>
        <taxon>Pseudomonadota</taxon>
        <taxon>Alphaproteobacteria</taxon>
        <taxon>Acetobacterales</taxon>
        <taxon>Roseomonadaceae</taxon>
        <taxon>Belnapia</taxon>
    </lineage>
</organism>
<comment type="caution">
    <text evidence="1">The sequence shown here is derived from an EMBL/GenBank/DDBJ whole genome shotgun (WGS) entry which is preliminary data.</text>
</comment>
<dbReference type="RefSeq" id="WP_202827799.1">
    <property type="nucleotide sequence ID" value="NZ_JAEUXJ010000012.1"/>
</dbReference>
<evidence type="ECO:0000313" key="2">
    <source>
        <dbReference type="Proteomes" id="UP000606490"/>
    </source>
</evidence>
<reference evidence="1 2" key="1">
    <citation type="submission" date="2021-01" db="EMBL/GenBank/DDBJ databases">
        <title>Belnapia mucosa sp. nov. and Belnapia arida sp. nov., isolated from the Tabernas Desert (Almeria, Spain).</title>
        <authorList>
            <person name="Molina-Menor E."/>
            <person name="Vidal-Verdu A."/>
            <person name="Calonge A."/>
            <person name="Satari L."/>
            <person name="Pereto Magraner J."/>
            <person name="Porcar Miralles M."/>
        </authorList>
    </citation>
    <scope>NUCLEOTIDE SEQUENCE [LARGE SCALE GENOMIC DNA]</scope>
    <source>
        <strain evidence="1 2">T6</strain>
    </source>
</reference>
<dbReference type="Proteomes" id="UP000606490">
    <property type="component" value="Unassembled WGS sequence"/>
</dbReference>
<protein>
    <recommendedName>
        <fullName evidence="3">Transposase</fullName>
    </recommendedName>
</protein>
<dbReference type="EMBL" id="JAEUXJ010000012">
    <property type="protein sequence ID" value="MBL6458050.1"/>
    <property type="molecule type" value="Genomic_DNA"/>
</dbReference>
<sequence length="105" mass="11360">MRTTESGGPRGWDAAKRLKGRKRHLAVDTDGLLLGILVHAPRYLFEVKAPAEVKSGWDLYRLAGTIEAEQAMRPMSEGGVRWCGGEARVQAGQGRAGLARLGCSQ</sequence>